<evidence type="ECO:0000259" key="3">
    <source>
        <dbReference type="PROSITE" id="PS51186"/>
    </source>
</evidence>
<dbReference type="PANTHER" id="PTHR43877">
    <property type="entry name" value="AMINOALKYLPHOSPHONATE N-ACETYLTRANSFERASE-RELATED-RELATED"/>
    <property type="match status" value="1"/>
</dbReference>
<protein>
    <submittedName>
        <fullName evidence="4">GNAT family N-acetyltransferase</fullName>
    </submittedName>
</protein>
<comment type="caution">
    <text evidence="4">The sequence shown here is derived from an EMBL/GenBank/DDBJ whole genome shotgun (WGS) entry which is preliminary data.</text>
</comment>
<evidence type="ECO:0000313" key="4">
    <source>
        <dbReference type="EMBL" id="MBZ4040432.1"/>
    </source>
</evidence>
<dbReference type="PROSITE" id="PS51186">
    <property type="entry name" value="GNAT"/>
    <property type="match status" value="1"/>
</dbReference>
<accession>A0ABS7T974</accession>
<dbReference type="Proteomes" id="UP001430954">
    <property type="component" value="Unassembled WGS sequence"/>
</dbReference>
<evidence type="ECO:0000256" key="1">
    <source>
        <dbReference type="ARBA" id="ARBA00022679"/>
    </source>
</evidence>
<evidence type="ECO:0000256" key="2">
    <source>
        <dbReference type="ARBA" id="ARBA00023315"/>
    </source>
</evidence>
<evidence type="ECO:0000313" key="5">
    <source>
        <dbReference type="Proteomes" id="UP001430954"/>
    </source>
</evidence>
<gene>
    <name evidence="4" type="ORF">K6753_12910</name>
</gene>
<dbReference type="PANTHER" id="PTHR43877:SF5">
    <property type="entry name" value="BLL8307 PROTEIN"/>
    <property type="match status" value="1"/>
</dbReference>
<dbReference type="InterPro" id="IPR050832">
    <property type="entry name" value="Bact_Acetyltransf"/>
</dbReference>
<feature type="domain" description="N-acetyltransferase" evidence="3">
    <location>
        <begin position="1"/>
        <end position="152"/>
    </location>
</feature>
<dbReference type="CDD" id="cd04301">
    <property type="entry name" value="NAT_SF"/>
    <property type="match status" value="1"/>
</dbReference>
<keyword evidence="5" id="KW-1185">Reference proteome</keyword>
<keyword evidence="1" id="KW-0808">Transferase</keyword>
<name>A0ABS7T974_9GAMM</name>
<dbReference type="SUPFAM" id="SSF55729">
    <property type="entry name" value="Acyl-CoA N-acyltransferases (Nat)"/>
    <property type="match status" value="1"/>
</dbReference>
<keyword evidence="2" id="KW-0012">Acyltransferase</keyword>
<dbReference type="InterPro" id="IPR000182">
    <property type="entry name" value="GNAT_dom"/>
</dbReference>
<proteinExistence type="predicted"/>
<dbReference type="Gene3D" id="3.40.630.30">
    <property type="match status" value="1"/>
</dbReference>
<sequence>MDIRPGDLNDPRVIALLHEHLASLAPTAPKESRHALDLSGLRGPDIRFWCAWDGEALAGFGALKRLEATHAEVKSMRTAASHLRRGVAARLLAHMIDTTARDGITRLSLETGSMAFFAPAHQLYASFGFVPCPPFGDYRADPNSVFLTRTVDRP</sequence>
<organism evidence="4 5">
    <name type="scientific">Novilysobacter selenitireducens</name>
    <dbReference type="NCBI Taxonomy" id="2872639"/>
    <lineage>
        <taxon>Bacteria</taxon>
        <taxon>Pseudomonadati</taxon>
        <taxon>Pseudomonadota</taxon>
        <taxon>Gammaproteobacteria</taxon>
        <taxon>Lysobacterales</taxon>
        <taxon>Lysobacteraceae</taxon>
        <taxon>Novilysobacter</taxon>
    </lineage>
</organism>
<dbReference type="Pfam" id="PF00583">
    <property type="entry name" value="Acetyltransf_1"/>
    <property type="match status" value="1"/>
</dbReference>
<dbReference type="InterPro" id="IPR016181">
    <property type="entry name" value="Acyl_CoA_acyltransferase"/>
</dbReference>
<reference evidence="4 5" key="1">
    <citation type="submission" date="2021-09" db="EMBL/GenBank/DDBJ databases">
        <title>Lysobacter sp. 13A isolated from the river sediment.</title>
        <authorList>
            <person name="Liu H."/>
            <person name="Li S."/>
            <person name="Mao S."/>
        </authorList>
    </citation>
    <scope>NUCLEOTIDE SEQUENCE [LARGE SCALE GENOMIC DNA]</scope>
    <source>
        <strain evidence="4 5">13A</strain>
    </source>
</reference>
<dbReference type="EMBL" id="JAINZW010000006">
    <property type="protein sequence ID" value="MBZ4040432.1"/>
    <property type="molecule type" value="Genomic_DNA"/>
</dbReference>